<dbReference type="GO" id="GO:0005886">
    <property type="term" value="C:plasma membrane"/>
    <property type="evidence" value="ECO:0007669"/>
    <property type="project" value="UniProtKB-SubCell"/>
</dbReference>
<organism evidence="23 24">
    <name type="scientific">Candidatus Alloenteromonas pullistercoris</name>
    <dbReference type="NCBI Taxonomy" id="2840785"/>
    <lineage>
        <taxon>Bacteria</taxon>
        <taxon>Bacillati</taxon>
        <taxon>Bacillota</taxon>
        <taxon>Bacillota incertae sedis</taxon>
        <taxon>Candidatus Alloenteromonas</taxon>
    </lineage>
</organism>
<keyword evidence="11 21" id="KW-0067">ATP-binding</keyword>
<evidence type="ECO:0000313" key="23">
    <source>
        <dbReference type="EMBL" id="MBO8426035.1"/>
    </source>
</evidence>
<comment type="similarity">
    <text evidence="2 21">Belongs to the cation transport ATPase (P-type) (TC 3.A.3) family. Type IB subfamily.</text>
</comment>
<evidence type="ECO:0000256" key="2">
    <source>
        <dbReference type="ARBA" id="ARBA00006024"/>
    </source>
</evidence>
<comment type="caution">
    <text evidence="23">The sequence shown here is derived from an EMBL/GenBank/DDBJ whole genome shotgun (WGS) entry which is preliminary data.</text>
</comment>
<keyword evidence="6 21" id="KW-0812">Transmembrane</keyword>
<dbReference type="PROSITE" id="PS00154">
    <property type="entry name" value="ATPASE_E1_E2"/>
    <property type="match status" value="1"/>
</dbReference>
<keyword evidence="5" id="KW-0813">Transport</keyword>
<evidence type="ECO:0000256" key="21">
    <source>
        <dbReference type="RuleBase" id="RU362081"/>
    </source>
</evidence>
<evidence type="ECO:0000256" key="7">
    <source>
        <dbReference type="ARBA" id="ARBA00022723"/>
    </source>
</evidence>
<dbReference type="Gene3D" id="2.70.150.10">
    <property type="entry name" value="Calcium-transporting ATPase, cytoplasmic transduction domain A"/>
    <property type="match status" value="1"/>
</dbReference>
<dbReference type="Gene3D" id="3.30.70.100">
    <property type="match status" value="2"/>
</dbReference>
<dbReference type="GO" id="GO:0005524">
    <property type="term" value="F:ATP binding"/>
    <property type="evidence" value="ECO:0007669"/>
    <property type="project" value="UniProtKB-UniRule"/>
</dbReference>
<keyword evidence="8" id="KW-0677">Repeat</keyword>
<dbReference type="Gene3D" id="3.40.50.1000">
    <property type="entry name" value="HAD superfamily/HAD-like"/>
    <property type="match status" value="1"/>
</dbReference>
<gene>
    <name evidence="23" type="ORF">IAC61_01790</name>
</gene>
<sequence length="856" mass="90828">MRKRFDITGMSCAACSARVEKAVRQLEGIKKADVNLLTNSMEVEFDAPLTVQRIIAKVEKAGYGAKEKGTQNEKSVGKSENGTKALLFRLIASLVILVPLFYIAMGAMLGWNIGVLGDYPLLLGLLQAVLAFLIMAINRHYFVSGIKAIWNKSPNMDTLVSLGSGVAFVYSLALLFEMAYYVSSSGYSSPETFEQVSHIAMNLNFETAGTVLALIMVGKTLESYSKGKTTSALSELIGLAPRIAHKKEGDGYIDVDIAELKVGDLVLVKPGEHFPVDGLVMEGDSSVDESSLTGESMPVGKKKGDEVSTATVNQEGALLVKAKRTGEDTTLSQIVKMVEEASSSKAPIARIADKVSGVFVPIVIAIALLVFVFWLIFGKELVEASAGGESLLTYALEKAIAVLVISCPCALGLATPVGIMVGTGKGARRGILFKTATSLEQTGKAEIVVLDKTGTITYGRPEVAQIKAQIDENELLSIAFSLEQSSEHPLAKAIVAEAKRKGAQSKQASSFLSIPGQGVSALIGGKSFYAGNALLLRQKGIESFQAESDAESISRQGQTPLLFASEDGYLGAIGVKDSIKPDSKQAIAEMKAMGLLPVMLTGDNAIVAQSIAEEVGIEHFSASLLPGGKLEAIRKLKEKGKVAMIGDGVNDAPSLSEADIGIAIGSGSDIAIDSADVVISSSRLLDAVKAFRLSRKTLLNIKENLFWAFIYNLIMIPVAAGAFAAVGMAKMRPWMGAAAMSVSSVCVVLNALRLNLVSLEKGGKRKNKVKIDGSEFLSSCPIEIEGKEGRKMEIAIKVEGMMCQHCVSHVKEALEKTEGVESAEVSLENKSATIKGQNLDKAKLIAAIEKAGYKAE</sequence>
<proteinExistence type="inferred from homology"/>
<dbReference type="NCBIfam" id="TIGR01511">
    <property type="entry name" value="ATPase-IB1_Cu"/>
    <property type="match status" value="1"/>
</dbReference>
<dbReference type="PRINTS" id="PR00943">
    <property type="entry name" value="CUATPASE"/>
</dbReference>
<dbReference type="Pfam" id="PF00702">
    <property type="entry name" value="Hydrolase"/>
    <property type="match status" value="1"/>
</dbReference>
<evidence type="ECO:0000256" key="10">
    <source>
        <dbReference type="ARBA" id="ARBA00022796"/>
    </source>
</evidence>
<feature type="transmembrane region" description="Helical" evidence="21">
    <location>
        <begin position="734"/>
        <end position="756"/>
    </location>
</feature>
<dbReference type="EC" id="7.2.2.8" evidence="3"/>
<feature type="transmembrane region" description="Helical" evidence="21">
    <location>
        <begin position="159"/>
        <end position="179"/>
    </location>
</feature>
<keyword evidence="16" id="KW-0406">Ion transport</keyword>
<feature type="transmembrane region" description="Helical" evidence="21">
    <location>
        <begin position="86"/>
        <end position="113"/>
    </location>
</feature>
<evidence type="ECO:0000256" key="12">
    <source>
        <dbReference type="ARBA" id="ARBA00022842"/>
    </source>
</evidence>
<dbReference type="EMBL" id="JADINA010000012">
    <property type="protein sequence ID" value="MBO8426035.1"/>
    <property type="molecule type" value="Genomic_DNA"/>
</dbReference>
<dbReference type="InterPro" id="IPR006121">
    <property type="entry name" value="HMA_dom"/>
</dbReference>
<dbReference type="GO" id="GO:0140581">
    <property type="term" value="F:P-type monovalent copper transporter activity"/>
    <property type="evidence" value="ECO:0007669"/>
    <property type="project" value="UniProtKB-EC"/>
</dbReference>
<dbReference type="GO" id="GO:0043682">
    <property type="term" value="F:P-type divalent copper transporter activity"/>
    <property type="evidence" value="ECO:0007669"/>
    <property type="project" value="TreeGrafter"/>
</dbReference>
<dbReference type="SUPFAM" id="SSF81653">
    <property type="entry name" value="Calcium ATPase, transduction domain A"/>
    <property type="match status" value="1"/>
</dbReference>
<comment type="subcellular location">
    <subcellularLocation>
        <location evidence="1">Cell membrane</location>
        <topology evidence="1">Multi-pass membrane protein</topology>
    </subcellularLocation>
</comment>
<dbReference type="InterPro" id="IPR001757">
    <property type="entry name" value="P_typ_ATPase"/>
</dbReference>
<keyword evidence="14 21" id="KW-1133">Transmembrane helix</keyword>
<dbReference type="Pfam" id="PF00122">
    <property type="entry name" value="E1-E2_ATPase"/>
    <property type="match status" value="1"/>
</dbReference>
<evidence type="ECO:0000259" key="22">
    <source>
        <dbReference type="PROSITE" id="PS50846"/>
    </source>
</evidence>
<dbReference type="SUPFAM" id="SSF56784">
    <property type="entry name" value="HAD-like"/>
    <property type="match status" value="1"/>
</dbReference>
<feature type="transmembrane region" description="Helical" evidence="21">
    <location>
        <begin position="399"/>
        <end position="421"/>
    </location>
</feature>
<dbReference type="InterPro" id="IPR027256">
    <property type="entry name" value="P-typ_ATPase_IB"/>
</dbReference>
<dbReference type="InterPro" id="IPR044492">
    <property type="entry name" value="P_typ_ATPase_HD_dom"/>
</dbReference>
<dbReference type="FunFam" id="2.70.150.10:FF:000002">
    <property type="entry name" value="Copper-transporting ATPase 1, putative"/>
    <property type="match status" value="1"/>
</dbReference>
<evidence type="ECO:0000256" key="6">
    <source>
        <dbReference type="ARBA" id="ARBA00022692"/>
    </source>
</evidence>
<dbReference type="GO" id="GO:0055070">
    <property type="term" value="P:copper ion homeostasis"/>
    <property type="evidence" value="ECO:0007669"/>
    <property type="project" value="TreeGrafter"/>
</dbReference>
<keyword evidence="10" id="KW-0187">Copper transport</keyword>
<evidence type="ECO:0000256" key="5">
    <source>
        <dbReference type="ARBA" id="ARBA00022448"/>
    </source>
</evidence>
<reference evidence="23" key="2">
    <citation type="journal article" date="2021" name="PeerJ">
        <title>Extensive microbial diversity within the chicken gut microbiome revealed by metagenomics and culture.</title>
        <authorList>
            <person name="Gilroy R."/>
            <person name="Ravi A."/>
            <person name="Getino M."/>
            <person name="Pursley I."/>
            <person name="Horton D.L."/>
            <person name="Alikhan N.F."/>
            <person name="Baker D."/>
            <person name="Gharbi K."/>
            <person name="Hall N."/>
            <person name="Watson M."/>
            <person name="Adriaenssens E.M."/>
            <person name="Foster-Nyarko E."/>
            <person name="Jarju S."/>
            <person name="Secka A."/>
            <person name="Antonio M."/>
            <person name="Oren A."/>
            <person name="Chaudhuri R.R."/>
            <person name="La Ragione R."/>
            <person name="Hildebrand F."/>
            <person name="Pallen M.J."/>
        </authorList>
    </citation>
    <scope>NUCLEOTIDE SEQUENCE</scope>
    <source>
        <strain evidence="23">17113</strain>
    </source>
</reference>
<dbReference type="InterPro" id="IPR036412">
    <property type="entry name" value="HAD-like_sf"/>
</dbReference>
<dbReference type="NCBIfam" id="TIGR01494">
    <property type="entry name" value="ATPase_P-type"/>
    <property type="match status" value="1"/>
</dbReference>
<dbReference type="Pfam" id="PF00403">
    <property type="entry name" value="HMA"/>
    <property type="match status" value="2"/>
</dbReference>
<dbReference type="AlphaFoldDB" id="A0A9D9GSX6"/>
<keyword evidence="13" id="KW-1278">Translocase</keyword>
<dbReference type="PROSITE" id="PS01047">
    <property type="entry name" value="HMA_1"/>
    <property type="match status" value="2"/>
</dbReference>
<feature type="transmembrane region" description="Helical" evidence="21">
    <location>
        <begin position="199"/>
        <end position="218"/>
    </location>
</feature>
<accession>A0A9D9GSX6</accession>
<dbReference type="FunFam" id="3.30.70.100:FF:000001">
    <property type="entry name" value="ATPase copper transporting beta"/>
    <property type="match status" value="1"/>
</dbReference>
<comment type="catalytic activity">
    <reaction evidence="20">
        <text>Cu(+)(in) + ATP + H2O = Cu(+)(out) + ADP + phosphate + H(+)</text>
        <dbReference type="Rhea" id="RHEA:25792"/>
        <dbReference type="ChEBI" id="CHEBI:15377"/>
        <dbReference type="ChEBI" id="CHEBI:15378"/>
        <dbReference type="ChEBI" id="CHEBI:30616"/>
        <dbReference type="ChEBI" id="CHEBI:43474"/>
        <dbReference type="ChEBI" id="CHEBI:49552"/>
        <dbReference type="ChEBI" id="CHEBI:456216"/>
        <dbReference type="EC" id="7.2.2.8"/>
    </reaction>
</comment>
<dbReference type="InterPro" id="IPR017969">
    <property type="entry name" value="Heavy-metal-associated_CS"/>
</dbReference>
<dbReference type="NCBIfam" id="TIGR01525">
    <property type="entry name" value="ATPase-IB_hvy"/>
    <property type="match status" value="1"/>
</dbReference>
<dbReference type="CDD" id="cd00371">
    <property type="entry name" value="HMA"/>
    <property type="match status" value="2"/>
</dbReference>
<dbReference type="Proteomes" id="UP000823634">
    <property type="component" value="Unassembled WGS sequence"/>
</dbReference>
<evidence type="ECO:0000256" key="20">
    <source>
        <dbReference type="ARBA" id="ARBA00049289"/>
    </source>
</evidence>
<protein>
    <recommendedName>
        <fullName evidence="4">Copper-exporting P-type ATPase</fullName>
        <ecNumber evidence="3">7.2.2.8</ecNumber>
    </recommendedName>
    <alternativeName>
        <fullName evidence="18">Copper-exporting P-type ATPase A</fullName>
    </alternativeName>
    <alternativeName>
        <fullName evidence="19">Cu(+)-exporting ATPase</fullName>
    </alternativeName>
</protein>
<evidence type="ECO:0000256" key="3">
    <source>
        <dbReference type="ARBA" id="ARBA00012517"/>
    </source>
</evidence>
<dbReference type="InterPro" id="IPR023298">
    <property type="entry name" value="ATPase_P-typ_TM_dom_sf"/>
</dbReference>
<keyword evidence="15" id="KW-0186">Copper</keyword>
<feature type="domain" description="HMA" evidence="22">
    <location>
        <begin position="792"/>
        <end position="856"/>
    </location>
</feature>
<keyword evidence="21" id="KW-1003">Cell membrane</keyword>
<dbReference type="SFLD" id="SFLDF00027">
    <property type="entry name" value="p-type_atpase"/>
    <property type="match status" value="1"/>
</dbReference>
<evidence type="ECO:0000256" key="13">
    <source>
        <dbReference type="ARBA" id="ARBA00022967"/>
    </source>
</evidence>
<feature type="transmembrane region" description="Helical" evidence="21">
    <location>
        <begin position="705"/>
        <end position="728"/>
    </location>
</feature>
<evidence type="ECO:0000256" key="15">
    <source>
        <dbReference type="ARBA" id="ARBA00023008"/>
    </source>
</evidence>
<keyword evidence="9 21" id="KW-0547">Nucleotide-binding</keyword>
<evidence type="ECO:0000256" key="1">
    <source>
        <dbReference type="ARBA" id="ARBA00004651"/>
    </source>
</evidence>
<dbReference type="PANTHER" id="PTHR43520">
    <property type="entry name" value="ATP7, ISOFORM B"/>
    <property type="match status" value="1"/>
</dbReference>
<dbReference type="GO" id="GO:0005507">
    <property type="term" value="F:copper ion binding"/>
    <property type="evidence" value="ECO:0007669"/>
    <property type="project" value="InterPro"/>
</dbReference>
<evidence type="ECO:0000256" key="18">
    <source>
        <dbReference type="ARBA" id="ARBA00029719"/>
    </source>
</evidence>
<evidence type="ECO:0000256" key="19">
    <source>
        <dbReference type="ARBA" id="ARBA00033239"/>
    </source>
</evidence>
<dbReference type="SUPFAM" id="SSF81665">
    <property type="entry name" value="Calcium ATPase, transmembrane domain M"/>
    <property type="match status" value="1"/>
</dbReference>
<dbReference type="InterPro" id="IPR018303">
    <property type="entry name" value="ATPase_P-typ_P_site"/>
</dbReference>
<dbReference type="NCBIfam" id="TIGR00003">
    <property type="entry name" value="copper ion binding protein"/>
    <property type="match status" value="2"/>
</dbReference>
<dbReference type="CDD" id="cd02094">
    <property type="entry name" value="P-type_ATPase_Cu-like"/>
    <property type="match status" value="1"/>
</dbReference>
<dbReference type="SFLD" id="SFLDS00003">
    <property type="entry name" value="Haloacid_Dehalogenase"/>
    <property type="match status" value="1"/>
</dbReference>
<name>A0A9D9GSX6_9FIRM</name>
<dbReference type="InterPro" id="IPR008250">
    <property type="entry name" value="ATPase_P-typ_transduc_dom_A_sf"/>
</dbReference>
<dbReference type="FunFam" id="3.30.70.100:FF:000005">
    <property type="entry name" value="Copper-exporting P-type ATPase A"/>
    <property type="match status" value="1"/>
</dbReference>
<keyword evidence="7 21" id="KW-0479">Metal-binding</keyword>
<evidence type="ECO:0000256" key="17">
    <source>
        <dbReference type="ARBA" id="ARBA00023136"/>
    </source>
</evidence>
<feature type="transmembrane region" description="Helical" evidence="21">
    <location>
        <begin position="355"/>
        <end position="377"/>
    </location>
</feature>
<evidence type="ECO:0000256" key="16">
    <source>
        <dbReference type="ARBA" id="ARBA00023065"/>
    </source>
</evidence>
<keyword evidence="17 21" id="KW-0472">Membrane</keyword>
<evidence type="ECO:0000256" key="4">
    <source>
        <dbReference type="ARBA" id="ARBA00015102"/>
    </source>
</evidence>
<keyword evidence="12" id="KW-0460">Magnesium</keyword>
<reference evidence="23" key="1">
    <citation type="submission" date="2020-10" db="EMBL/GenBank/DDBJ databases">
        <authorList>
            <person name="Gilroy R."/>
        </authorList>
    </citation>
    <scope>NUCLEOTIDE SEQUENCE</scope>
    <source>
        <strain evidence="23">17113</strain>
    </source>
</reference>
<dbReference type="InterPro" id="IPR036163">
    <property type="entry name" value="HMA_dom_sf"/>
</dbReference>
<dbReference type="GO" id="GO:0016887">
    <property type="term" value="F:ATP hydrolysis activity"/>
    <property type="evidence" value="ECO:0007669"/>
    <property type="project" value="InterPro"/>
</dbReference>
<dbReference type="InterPro" id="IPR023299">
    <property type="entry name" value="ATPase_P-typ_cyto_dom_N"/>
</dbReference>
<dbReference type="Gene3D" id="3.40.1110.10">
    <property type="entry name" value="Calcium-transporting ATPase, cytoplasmic domain N"/>
    <property type="match status" value="1"/>
</dbReference>
<evidence type="ECO:0000256" key="8">
    <source>
        <dbReference type="ARBA" id="ARBA00022737"/>
    </source>
</evidence>
<feature type="domain" description="HMA" evidence="22">
    <location>
        <begin position="1"/>
        <end position="66"/>
    </location>
</feature>
<dbReference type="InterPro" id="IPR059000">
    <property type="entry name" value="ATPase_P-type_domA"/>
</dbReference>
<dbReference type="PROSITE" id="PS50846">
    <property type="entry name" value="HMA_2"/>
    <property type="match status" value="2"/>
</dbReference>
<dbReference type="InterPro" id="IPR006122">
    <property type="entry name" value="HMA_Cu_ion-bd"/>
</dbReference>
<dbReference type="SFLD" id="SFLDG00002">
    <property type="entry name" value="C1.7:_P-type_atpase_like"/>
    <property type="match status" value="1"/>
</dbReference>
<evidence type="ECO:0000256" key="11">
    <source>
        <dbReference type="ARBA" id="ARBA00022840"/>
    </source>
</evidence>
<feature type="transmembrane region" description="Helical" evidence="21">
    <location>
        <begin position="119"/>
        <end position="138"/>
    </location>
</feature>
<evidence type="ECO:0000256" key="9">
    <source>
        <dbReference type="ARBA" id="ARBA00022741"/>
    </source>
</evidence>
<dbReference type="PRINTS" id="PR00119">
    <property type="entry name" value="CATATPASE"/>
</dbReference>
<dbReference type="InterPro" id="IPR023214">
    <property type="entry name" value="HAD_sf"/>
</dbReference>
<evidence type="ECO:0000313" key="24">
    <source>
        <dbReference type="Proteomes" id="UP000823634"/>
    </source>
</evidence>
<dbReference type="SUPFAM" id="SSF55008">
    <property type="entry name" value="HMA, heavy metal-associated domain"/>
    <property type="match status" value="2"/>
</dbReference>
<evidence type="ECO:0000256" key="14">
    <source>
        <dbReference type="ARBA" id="ARBA00022989"/>
    </source>
</evidence>
<dbReference type="PANTHER" id="PTHR43520:SF8">
    <property type="entry name" value="P-TYPE CU(+) TRANSPORTER"/>
    <property type="match status" value="1"/>
</dbReference>